<proteinExistence type="predicted"/>
<evidence type="ECO:0000256" key="1">
    <source>
        <dbReference type="ARBA" id="ARBA00000085"/>
    </source>
</evidence>
<evidence type="ECO:0000313" key="9">
    <source>
        <dbReference type="EMBL" id="GAA4027091.1"/>
    </source>
</evidence>
<evidence type="ECO:0000259" key="8">
    <source>
        <dbReference type="PROSITE" id="PS50885"/>
    </source>
</evidence>
<dbReference type="Gene3D" id="1.10.287.130">
    <property type="match status" value="1"/>
</dbReference>
<evidence type="ECO:0000259" key="7">
    <source>
        <dbReference type="PROSITE" id="PS50109"/>
    </source>
</evidence>
<organism evidence="9 10">
    <name type="scientific">Hymenobacter glaciei</name>
    <dbReference type="NCBI Taxonomy" id="877209"/>
    <lineage>
        <taxon>Bacteria</taxon>
        <taxon>Pseudomonadati</taxon>
        <taxon>Bacteroidota</taxon>
        <taxon>Cytophagia</taxon>
        <taxon>Cytophagales</taxon>
        <taxon>Hymenobacteraceae</taxon>
        <taxon>Hymenobacter</taxon>
    </lineage>
</organism>
<dbReference type="SUPFAM" id="SSF55874">
    <property type="entry name" value="ATPase domain of HSP90 chaperone/DNA topoisomerase II/histidine kinase"/>
    <property type="match status" value="1"/>
</dbReference>
<evidence type="ECO:0000313" key="10">
    <source>
        <dbReference type="Proteomes" id="UP001501469"/>
    </source>
</evidence>
<keyword evidence="6" id="KW-0418">Kinase</keyword>
<dbReference type="RefSeq" id="WP_345050776.1">
    <property type="nucleotide sequence ID" value="NZ_BAABDK010000008.1"/>
</dbReference>
<keyword evidence="10" id="KW-1185">Reference proteome</keyword>
<dbReference type="PROSITE" id="PS50885">
    <property type="entry name" value="HAMP"/>
    <property type="match status" value="1"/>
</dbReference>
<dbReference type="InterPro" id="IPR050351">
    <property type="entry name" value="BphY/WalK/GraS-like"/>
</dbReference>
<dbReference type="InterPro" id="IPR036890">
    <property type="entry name" value="HATPase_C_sf"/>
</dbReference>
<dbReference type="Proteomes" id="UP001501469">
    <property type="component" value="Unassembled WGS sequence"/>
</dbReference>
<evidence type="ECO:0000256" key="4">
    <source>
        <dbReference type="ARBA" id="ARBA00022553"/>
    </source>
</evidence>
<reference evidence="10" key="1">
    <citation type="journal article" date="2019" name="Int. J. Syst. Evol. Microbiol.">
        <title>The Global Catalogue of Microorganisms (GCM) 10K type strain sequencing project: providing services to taxonomists for standard genome sequencing and annotation.</title>
        <authorList>
            <consortium name="The Broad Institute Genomics Platform"/>
            <consortium name="The Broad Institute Genome Sequencing Center for Infectious Disease"/>
            <person name="Wu L."/>
            <person name="Ma J."/>
        </authorList>
    </citation>
    <scope>NUCLEOTIDE SEQUENCE [LARGE SCALE GENOMIC DNA]</scope>
    <source>
        <strain evidence="10">JCM 17225</strain>
    </source>
</reference>
<keyword evidence="4" id="KW-0597">Phosphoprotein</keyword>
<dbReference type="InterPro" id="IPR007891">
    <property type="entry name" value="CHASE3"/>
</dbReference>
<evidence type="ECO:0000256" key="6">
    <source>
        <dbReference type="ARBA" id="ARBA00022777"/>
    </source>
</evidence>
<dbReference type="InterPro" id="IPR036097">
    <property type="entry name" value="HisK_dim/P_sf"/>
</dbReference>
<dbReference type="EMBL" id="BAABDK010000008">
    <property type="protein sequence ID" value="GAA4027091.1"/>
    <property type="molecule type" value="Genomic_DNA"/>
</dbReference>
<dbReference type="Pfam" id="PF00512">
    <property type="entry name" value="HisKA"/>
    <property type="match status" value="1"/>
</dbReference>
<dbReference type="PANTHER" id="PTHR42878:SF15">
    <property type="entry name" value="BACTERIOPHYTOCHROME"/>
    <property type="match status" value="1"/>
</dbReference>
<feature type="domain" description="Histidine kinase" evidence="7">
    <location>
        <begin position="288"/>
        <end position="497"/>
    </location>
</feature>
<gene>
    <name evidence="9" type="ORF">GCM10022409_08820</name>
</gene>
<dbReference type="SUPFAM" id="SSF47384">
    <property type="entry name" value="Homodimeric domain of signal transducing histidine kinase"/>
    <property type="match status" value="1"/>
</dbReference>
<protein>
    <recommendedName>
        <fullName evidence="3">histidine kinase</fullName>
        <ecNumber evidence="3">2.7.13.3</ecNumber>
    </recommendedName>
</protein>
<dbReference type="SUPFAM" id="SSF158472">
    <property type="entry name" value="HAMP domain-like"/>
    <property type="match status" value="1"/>
</dbReference>
<dbReference type="Pfam" id="PF05227">
    <property type="entry name" value="CHASE3"/>
    <property type="match status" value="1"/>
</dbReference>
<comment type="subcellular location">
    <subcellularLocation>
        <location evidence="2">Membrane</location>
    </subcellularLocation>
</comment>
<dbReference type="InterPro" id="IPR004358">
    <property type="entry name" value="Sig_transdc_His_kin-like_C"/>
</dbReference>
<dbReference type="SMART" id="SM00387">
    <property type="entry name" value="HATPase_c"/>
    <property type="match status" value="1"/>
</dbReference>
<dbReference type="Gene3D" id="3.30.565.10">
    <property type="entry name" value="Histidine kinase-like ATPase, C-terminal domain"/>
    <property type="match status" value="1"/>
</dbReference>
<dbReference type="InterPro" id="IPR003594">
    <property type="entry name" value="HATPase_dom"/>
</dbReference>
<dbReference type="CDD" id="cd06225">
    <property type="entry name" value="HAMP"/>
    <property type="match status" value="1"/>
</dbReference>
<dbReference type="Pfam" id="PF02518">
    <property type="entry name" value="HATPase_c"/>
    <property type="match status" value="1"/>
</dbReference>
<dbReference type="CDD" id="cd19410">
    <property type="entry name" value="HK9-like_sensor"/>
    <property type="match status" value="1"/>
</dbReference>
<evidence type="ECO:0000256" key="2">
    <source>
        <dbReference type="ARBA" id="ARBA00004370"/>
    </source>
</evidence>
<dbReference type="InterPro" id="IPR005467">
    <property type="entry name" value="His_kinase_dom"/>
</dbReference>
<evidence type="ECO:0000256" key="5">
    <source>
        <dbReference type="ARBA" id="ARBA00022679"/>
    </source>
</evidence>
<dbReference type="EC" id="2.7.13.3" evidence="3"/>
<dbReference type="Gene3D" id="6.10.340.10">
    <property type="match status" value="1"/>
</dbReference>
<dbReference type="InterPro" id="IPR003660">
    <property type="entry name" value="HAMP_dom"/>
</dbReference>
<comment type="caution">
    <text evidence="9">The sequence shown here is derived from an EMBL/GenBank/DDBJ whole genome shotgun (WGS) entry which is preliminary data.</text>
</comment>
<comment type="catalytic activity">
    <reaction evidence="1">
        <text>ATP + protein L-histidine = ADP + protein N-phospho-L-histidine.</text>
        <dbReference type="EC" id="2.7.13.3"/>
    </reaction>
</comment>
<dbReference type="SMART" id="SM00304">
    <property type="entry name" value="HAMP"/>
    <property type="match status" value="1"/>
</dbReference>
<dbReference type="CDD" id="cd00082">
    <property type="entry name" value="HisKA"/>
    <property type="match status" value="1"/>
</dbReference>
<sequence>MTLKTNTKIIVGFSLAVGVLLLTASASFWSIRGLRVQTDRVEHSYQVMQEVETITAVLKDAQAGTRGYLLTGDTVYLRPYSVASGQLPAALERVMALSVDNPAQRTRLDSLRGLVEQEFRILRPLTAITRTHSQAEMQTLLDTDRQTLRQVRLLYSRIKRDELNLLAERSALQAVFEKATPIVVLVSAVLAVLIVVWLVTKIVQELDDNRRLQGELAAVNTEVALRIAQIRALTEQVVQGDYTVQIPDTAADNLGGLAASLNRMTRTLDASFSALEKRNRELDQFAYVASHDLKAPLRGVTTIVKWIEEELAAELSPQLRTYLDQMKGRLSRLEDLINGLLAYARVGRTTQTREAVDVRQLLSEVAELVVPLDFTLTLAPDLPTLPNADRLSLQQVFTNLLSNAVKYHHRGAGQLAISSRELGDFYEFRVQDDGPGIAPEYHQKIFLLFQTLRDRHTAESTGIGLSIVQKIITEQQGTIRVESAVGQGAAFIFTWPK</sequence>
<dbReference type="SMART" id="SM00388">
    <property type="entry name" value="HisKA"/>
    <property type="match status" value="1"/>
</dbReference>
<dbReference type="PANTHER" id="PTHR42878">
    <property type="entry name" value="TWO-COMPONENT HISTIDINE KINASE"/>
    <property type="match status" value="1"/>
</dbReference>
<name>A0ABP7TJ50_9BACT</name>
<feature type="domain" description="HAMP" evidence="8">
    <location>
        <begin position="221"/>
        <end position="273"/>
    </location>
</feature>
<evidence type="ECO:0000256" key="3">
    <source>
        <dbReference type="ARBA" id="ARBA00012438"/>
    </source>
</evidence>
<accession>A0ABP7TJ50</accession>
<dbReference type="PRINTS" id="PR00344">
    <property type="entry name" value="BCTRLSENSOR"/>
</dbReference>
<keyword evidence="5" id="KW-0808">Transferase</keyword>
<dbReference type="InterPro" id="IPR003661">
    <property type="entry name" value="HisK_dim/P_dom"/>
</dbReference>
<dbReference type="PROSITE" id="PS50109">
    <property type="entry name" value="HIS_KIN"/>
    <property type="match status" value="1"/>
</dbReference>